<comment type="pathway">
    <text evidence="1">Nucleotide-sugar biosynthesis; UDP-N-acetyl-alpha-D-glucosamine biosynthesis; N-acetyl-alpha-D-glucosamine 1-phosphate from alpha-D-glucosamine 6-phosphate (route II): step 2/2.</text>
</comment>
<comment type="function">
    <text evidence="13">Catalyzes the last two sequential reactions in the de novo biosynthetic pathway for UDP-N-acetyl-glucosamine (UDP-GlcNAc). Responsible for the acetylation of GlcN-1-P to GlcNAc-1-P, and for the uridyl transfer from UTP to GlcNAc-1-P, to produce UDP-GlcNAc and pyrophosphate.</text>
</comment>
<feature type="domain" description="Mannose-1-phosphate guanyltransferase C-terminal" evidence="17">
    <location>
        <begin position="297"/>
        <end position="403"/>
    </location>
</feature>
<dbReference type="NCBIfam" id="TIGR03992">
    <property type="entry name" value="Arch_glmU"/>
    <property type="match status" value="1"/>
</dbReference>
<evidence type="ECO:0000256" key="7">
    <source>
        <dbReference type="ARBA" id="ARBA00013414"/>
    </source>
</evidence>
<organism evidence="18 19">
    <name type="scientific">Methanococcus voltae</name>
    <dbReference type="NCBI Taxonomy" id="2188"/>
    <lineage>
        <taxon>Archaea</taxon>
        <taxon>Methanobacteriati</taxon>
        <taxon>Methanobacteriota</taxon>
        <taxon>Methanomada group</taxon>
        <taxon>Methanococci</taxon>
        <taxon>Methanococcales</taxon>
        <taxon>Methanococcaceae</taxon>
        <taxon>Methanococcus</taxon>
    </lineage>
</organism>
<evidence type="ECO:0000256" key="6">
    <source>
        <dbReference type="ARBA" id="ARBA00012457"/>
    </source>
</evidence>
<dbReference type="Pfam" id="PF00483">
    <property type="entry name" value="NTP_transferase"/>
    <property type="match status" value="1"/>
</dbReference>
<dbReference type="SUPFAM" id="SSF51161">
    <property type="entry name" value="Trimeric LpxA-like enzymes"/>
    <property type="match status" value="1"/>
</dbReference>
<dbReference type="EC" id="2.3.1.157" evidence="5"/>
<keyword evidence="10" id="KW-0677">Repeat</keyword>
<evidence type="ECO:0000256" key="9">
    <source>
        <dbReference type="ARBA" id="ARBA00022695"/>
    </source>
</evidence>
<sequence length="449" mass="50105">MSKKENQENQEKISKNNLDVLILCAGKGTRLRPLTDNTPKPMIPIAGKPIVAHLVDKVKDFVDNIYILVGYQKEAIVKFFNSNEEYKNHSIHFIEQKEQLGTGHAVLMLKEYLDNKGTYEDLNDFLVINGDIVFEDDLNSFLNDNIDDSKNYIGALEVSNPENFGVIVTDSNKNILKIVEKPPKEELPSLNSNLVNAGIYRFKKDIFDILKDLKPSSRNEIELPDAIDELIKKQQIKAITIKGYWDDIGRPWDVLKASKELLNNIKSDIKGEIQQNVIIVGNVVIEEGAVIRPNTVIEGPSIIKKGADIGPLAHIRPYTVLMENTHAGNSSEIKNTLIMEGSKIPHLSYVGDSVIGKNCNFGCNTITANLRFDDKPPKVNIKGVPTISTRKMGTIMGDNVKTGIQVSFMPGVKVGSNSWIGANSIIDKDVENDTIVFKKQEIEIIKKKK</sequence>
<dbReference type="InterPro" id="IPR029044">
    <property type="entry name" value="Nucleotide-diphossugar_trans"/>
</dbReference>
<name>A0A8J7S4M4_METVO</name>
<dbReference type="InterPro" id="IPR023915">
    <property type="entry name" value="Bifunctiontional_GlmU_arc-type"/>
</dbReference>
<protein>
    <recommendedName>
        <fullName evidence="7">Bifunctional protein GlmU</fullName>
        <ecNumber evidence="5">2.3.1.157</ecNumber>
        <ecNumber evidence="6">2.7.7.23</ecNumber>
    </recommendedName>
</protein>
<dbReference type="AlphaFoldDB" id="A0A8J7S4M4"/>
<evidence type="ECO:0000313" key="19">
    <source>
        <dbReference type="Proteomes" id="UP000740329"/>
    </source>
</evidence>
<dbReference type="GO" id="GO:0003977">
    <property type="term" value="F:UDP-N-acetylglucosamine diphosphorylase activity"/>
    <property type="evidence" value="ECO:0007669"/>
    <property type="project" value="UniProtKB-EC"/>
</dbReference>
<dbReference type="EMBL" id="JAGGMV010000002">
    <property type="protein sequence ID" value="MBP2201420.1"/>
    <property type="molecule type" value="Genomic_DNA"/>
</dbReference>
<gene>
    <name evidence="18" type="ORF">J3E07_000832</name>
</gene>
<evidence type="ECO:0000256" key="13">
    <source>
        <dbReference type="ARBA" id="ARBA00024726"/>
    </source>
</evidence>
<comment type="similarity">
    <text evidence="4">In the N-terminal section; belongs to the N-acetylglucosamine-1-phosphate uridyltransferase family.</text>
</comment>
<evidence type="ECO:0000256" key="8">
    <source>
        <dbReference type="ARBA" id="ARBA00022679"/>
    </source>
</evidence>
<evidence type="ECO:0000313" key="18">
    <source>
        <dbReference type="EMBL" id="MBP2201420.1"/>
    </source>
</evidence>
<evidence type="ECO:0000256" key="2">
    <source>
        <dbReference type="ARBA" id="ARBA00005208"/>
    </source>
</evidence>
<dbReference type="RefSeq" id="WP_209590907.1">
    <property type="nucleotide sequence ID" value="NZ_JAGGMV010000002.1"/>
</dbReference>
<proteinExistence type="inferred from homology"/>
<dbReference type="UniPathway" id="UPA00113">
    <property type="reaction ID" value="UER00532"/>
</dbReference>
<dbReference type="GO" id="GO:0019134">
    <property type="term" value="F:glucosamine-1-phosphate N-acetyltransferase activity"/>
    <property type="evidence" value="ECO:0007669"/>
    <property type="project" value="UniProtKB-EC"/>
</dbReference>
<dbReference type="CDD" id="cd04181">
    <property type="entry name" value="NTP_transferase"/>
    <property type="match status" value="1"/>
</dbReference>
<comment type="pathway">
    <text evidence="2">Nucleotide-sugar biosynthesis; UDP-N-acetyl-alpha-D-glucosamine biosynthesis; UDP-N-acetyl-alpha-D-glucosamine from N-acetyl-alpha-D-glucosamine 1-phosphate: step 1/1.</text>
</comment>
<dbReference type="GO" id="GO:0006048">
    <property type="term" value="P:UDP-N-acetylglucosamine biosynthetic process"/>
    <property type="evidence" value="ECO:0007669"/>
    <property type="project" value="UniProtKB-UniPathway"/>
</dbReference>
<keyword evidence="9 18" id="KW-0548">Nucleotidyltransferase</keyword>
<evidence type="ECO:0000256" key="15">
    <source>
        <dbReference type="ARBA" id="ARBA00048493"/>
    </source>
</evidence>
<evidence type="ECO:0000256" key="10">
    <source>
        <dbReference type="ARBA" id="ARBA00022737"/>
    </source>
</evidence>
<evidence type="ECO:0000256" key="4">
    <source>
        <dbReference type="ARBA" id="ARBA00007947"/>
    </source>
</evidence>
<dbReference type="InterPro" id="IPR056729">
    <property type="entry name" value="GMPPB_C"/>
</dbReference>
<reference evidence="18" key="1">
    <citation type="submission" date="2021-03" db="EMBL/GenBank/DDBJ databases">
        <title>Genomic Encyclopedia of Type Strains, Phase IV (KMG-V): Genome sequencing to study the core and pangenomes of soil and plant-associated prokaryotes.</title>
        <authorList>
            <person name="Whitman W."/>
        </authorList>
    </citation>
    <scope>NUCLEOTIDE SEQUENCE</scope>
    <source>
        <strain evidence="18">C4</strain>
    </source>
</reference>
<evidence type="ECO:0000256" key="5">
    <source>
        <dbReference type="ARBA" id="ARBA00012225"/>
    </source>
</evidence>
<dbReference type="Gene3D" id="2.160.10.10">
    <property type="entry name" value="Hexapeptide repeat proteins"/>
    <property type="match status" value="1"/>
</dbReference>
<evidence type="ECO:0000256" key="14">
    <source>
        <dbReference type="ARBA" id="ARBA00048247"/>
    </source>
</evidence>
<evidence type="ECO:0000259" key="16">
    <source>
        <dbReference type="Pfam" id="PF00483"/>
    </source>
</evidence>
<dbReference type="CDD" id="cd05636">
    <property type="entry name" value="LbH_G1P_TT_C_like"/>
    <property type="match status" value="1"/>
</dbReference>
<comment type="similarity">
    <text evidence="3">In the C-terminal section; belongs to the transferase hexapeptide repeat family.</text>
</comment>
<dbReference type="InterPro" id="IPR011004">
    <property type="entry name" value="Trimer_LpxA-like_sf"/>
</dbReference>
<dbReference type="Pfam" id="PF25087">
    <property type="entry name" value="GMPPB_C"/>
    <property type="match status" value="1"/>
</dbReference>
<evidence type="ECO:0000256" key="11">
    <source>
        <dbReference type="ARBA" id="ARBA00023268"/>
    </source>
</evidence>
<evidence type="ECO:0000256" key="3">
    <source>
        <dbReference type="ARBA" id="ARBA00007707"/>
    </source>
</evidence>
<feature type="domain" description="Nucleotidyl transferase" evidence="16">
    <location>
        <begin position="21"/>
        <end position="263"/>
    </location>
</feature>
<keyword evidence="11" id="KW-0511">Multifunctional enzyme</keyword>
<accession>A0A8J7S4M4</accession>
<comment type="catalytic activity">
    <reaction evidence="14">
        <text>alpha-D-glucosamine 1-phosphate + acetyl-CoA = N-acetyl-alpha-D-glucosamine 1-phosphate + CoA + H(+)</text>
        <dbReference type="Rhea" id="RHEA:13725"/>
        <dbReference type="ChEBI" id="CHEBI:15378"/>
        <dbReference type="ChEBI" id="CHEBI:57287"/>
        <dbReference type="ChEBI" id="CHEBI:57288"/>
        <dbReference type="ChEBI" id="CHEBI:57776"/>
        <dbReference type="ChEBI" id="CHEBI:58516"/>
        <dbReference type="EC" id="2.3.1.157"/>
    </reaction>
</comment>
<dbReference type="EC" id="2.7.7.23" evidence="6"/>
<keyword evidence="12 18" id="KW-0012">Acyltransferase</keyword>
<evidence type="ECO:0000256" key="12">
    <source>
        <dbReference type="ARBA" id="ARBA00023315"/>
    </source>
</evidence>
<dbReference type="SUPFAM" id="SSF53448">
    <property type="entry name" value="Nucleotide-diphospho-sugar transferases"/>
    <property type="match status" value="1"/>
</dbReference>
<dbReference type="PANTHER" id="PTHR43584">
    <property type="entry name" value="NUCLEOTIDYL TRANSFERASE"/>
    <property type="match status" value="1"/>
</dbReference>
<dbReference type="Gene3D" id="3.90.550.10">
    <property type="entry name" value="Spore Coat Polysaccharide Biosynthesis Protein SpsA, Chain A"/>
    <property type="match status" value="1"/>
</dbReference>
<dbReference type="PANTHER" id="PTHR43584:SF8">
    <property type="entry name" value="N-ACETYLMURAMATE ALPHA-1-PHOSPHATE URIDYLYLTRANSFERASE"/>
    <property type="match status" value="1"/>
</dbReference>
<evidence type="ECO:0000259" key="17">
    <source>
        <dbReference type="Pfam" id="PF25087"/>
    </source>
</evidence>
<keyword evidence="8 18" id="KW-0808">Transferase</keyword>
<comment type="catalytic activity">
    <reaction evidence="15">
        <text>N-acetyl-alpha-D-glucosamine 1-phosphate + UTP + H(+) = UDP-N-acetyl-alpha-D-glucosamine + diphosphate</text>
        <dbReference type="Rhea" id="RHEA:13509"/>
        <dbReference type="ChEBI" id="CHEBI:15378"/>
        <dbReference type="ChEBI" id="CHEBI:33019"/>
        <dbReference type="ChEBI" id="CHEBI:46398"/>
        <dbReference type="ChEBI" id="CHEBI:57705"/>
        <dbReference type="ChEBI" id="CHEBI:57776"/>
        <dbReference type="EC" id="2.7.7.23"/>
    </reaction>
</comment>
<dbReference type="Proteomes" id="UP000740329">
    <property type="component" value="Unassembled WGS sequence"/>
</dbReference>
<comment type="caution">
    <text evidence="18">The sequence shown here is derived from an EMBL/GenBank/DDBJ whole genome shotgun (WGS) entry which is preliminary data.</text>
</comment>
<dbReference type="InterPro" id="IPR050065">
    <property type="entry name" value="GlmU-like"/>
</dbReference>
<dbReference type="InterPro" id="IPR005835">
    <property type="entry name" value="NTP_transferase_dom"/>
</dbReference>
<evidence type="ECO:0000256" key="1">
    <source>
        <dbReference type="ARBA" id="ARBA00005166"/>
    </source>
</evidence>